<evidence type="ECO:0000313" key="2">
    <source>
        <dbReference type="Proteomes" id="UP000035057"/>
    </source>
</evidence>
<dbReference type="PATRIC" id="fig|1137280.3.peg.3430"/>
<dbReference type="AlphaFoldDB" id="A0A072N9Q8"/>
<dbReference type="STRING" id="1137280.D777_00280"/>
<evidence type="ECO:0000313" key="1">
    <source>
        <dbReference type="EMBL" id="KEF29775.1"/>
    </source>
</evidence>
<gene>
    <name evidence="1" type="ORF">D777_00280</name>
</gene>
<proteinExistence type="predicted"/>
<reference evidence="1 2" key="1">
    <citation type="submission" date="2012-12" db="EMBL/GenBank/DDBJ databases">
        <title>Genome assembly of Marinobacter sp. AK21.</title>
        <authorList>
            <person name="Khatri I."/>
            <person name="Kumar R."/>
            <person name="Vaidya B."/>
            <person name="Subramanian S."/>
            <person name="Pinnaka A."/>
        </authorList>
    </citation>
    <scope>NUCLEOTIDE SEQUENCE [LARGE SCALE GENOMIC DNA]</scope>
    <source>
        <strain evidence="1 2">AK21</strain>
    </source>
</reference>
<comment type="caution">
    <text evidence="1">The sequence shown here is derived from an EMBL/GenBank/DDBJ whole genome shotgun (WGS) entry which is preliminary data.</text>
</comment>
<dbReference type="Proteomes" id="UP000035057">
    <property type="component" value="Unassembled WGS sequence"/>
</dbReference>
<organism evidence="1 2">
    <name type="scientific">Marinobacter nitratireducens</name>
    <dbReference type="NCBI Taxonomy" id="1137280"/>
    <lineage>
        <taxon>Bacteria</taxon>
        <taxon>Pseudomonadati</taxon>
        <taxon>Pseudomonadota</taxon>
        <taxon>Gammaproteobacteria</taxon>
        <taxon>Pseudomonadales</taxon>
        <taxon>Marinobacteraceae</taxon>
        <taxon>Marinobacter</taxon>
    </lineage>
</organism>
<keyword evidence="2" id="KW-1185">Reference proteome</keyword>
<accession>A0A072N9Q8</accession>
<dbReference type="EMBL" id="ANIE01000010">
    <property type="protein sequence ID" value="KEF29775.1"/>
    <property type="molecule type" value="Genomic_DNA"/>
</dbReference>
<name>A0A072N9Q8_9GAMM</name>
<sequence>MAFLSGVLGWQGTETIRLEKTTFYFRLGGVARALSRRAIKRMFIGNKASWIHEVFYRGFDTEQLVFVDDGLATVTYYHAIHDEGLASRISRGKARLLRVLGILLHQSAPTVIAFFTFFPLQSTNKVRTVVHDFPVFRETFQSCKSTERQDAPMVGFLGQPFGGDIRLNRLRHQVEHVVQRHPGKRIVYFMHRKESRGELEPLLSGLPVELRQAGRPIEVEVALSEARYQAFYSFASTALFTLKKMFPETRVFQIDDGALSAQLPYYDEVVSMFQSVGVERTSLLESAI</sequence>
<protein>
    <submittedName>
        <fullName evidence="1">Uncharacterized protein</fullName>
    </submittedName>
</protein>